<reference evidence="4" key="1">
    <citation type="submission" date="2021-07" db="EMBL/GenBank/DDBJ databases">
        <title>Genome Resource of American Ginseng Black Spot Pathogen Alternaria panax.</title>
        <authorList>
            <person name="Qiu C."/>
            <person name="Wang W."/>
            <person name="Liu Z."/>
        </authorList>
    </citation>
    <scope>NUCLEOTIDE SEQUENCE</scope>
    <source>
        <strain evidence="4">BNCC115425</strain>
    </source>
</reference>
<keyword evidence="1" id="KW-0560">Oxidoreductase</keyword>
<evidence type="ECO:0000313" key="4">
    <source>
        <dbReference type="EMBL" id="KAG9186925.1"/>
    </source>
</evidence>
<gene>
    <name evidence="4" type="ORF">G6011_10033</name>
</gene>
<feature type="domain" description="NAD-dependent epimerase/dehydratase" evidence="3">
    <location>
        <begin position="15"/>
        <end position="269"/>
    </location>
</feature>
<protein>
    <recommendedName>
        <fullName evidence="3">NAD-dependent epimerase/dehydratase domain-containing protein</fullName>
    </recommendedName>
</protein>
<dbReference type="Pfam" id="PF01370">
    <property type="entry name" value="Epimerase"/>
    <property type="match status" value="1"/>
</dbReference>
<dbReference type="InterPro" id="IPR036291">
    <property type="entry name" value="NAD(P)-bd_dom_sf"/>
</dbReference>
<dbReference type="Proteomes" id="UP001199106">
    <property type="component" value="Unassembled WGS sequence"/>
</dbReference>
<dbReference type="PANTHER" id="PTHR10366">
    <property type="entry name" value="NAD DEPENDENT EPIMERASE/DEHYDRATASE"/>
    <property type="match status" value="1"/>
</dbReference>
<dbReference type="AlphaFoldDB" id="A0AAD4FBM1"/>
<evidence type="ECO:0000256" key="2">
    <source>
        <dbReference type="ARBA" id="ARBA00023445"/>
    </source>
</evidence>
<keyword evidence="5" id="KW-1185">Reference proteome</keyword>
<dbReference type="PANTHER" id="PTHR10366:SF562">
    <property type="entry name" value="ALDEHYDE REDUCTASE II (AFU_ORTHOLOGUE AFUA_1G11360)"/>
    <property type="match status" value="1"/>
</dbReference>
<dbReference type="EMBL" id="JAANER010000008">
    <property type="protein sequence ID" value="KAG9186925.1"/>
    <property type="molecule type" value="Genomic_DNA"/>
</dbReference>
<organism evidence="4 5">
    <name type="scientific">Alternaria panax</name>
    <dbReference type="NCBI Taxonomy" id="48097"/>
    <lineage>
        <taxon>Eukaryota</taxon>
        <taxon>Fungi</taxon>
        <taxon>Dikarya</taxon>
        <taxon>Ascomycota</taxon>
        <taxon>Pezizomycotina</taxon>
        <taxon>Dothideomycetes</taxon>
        <taxon>Pleosporomycetidae</taxon>
        <taxon>Pleosporales</taxon>
        <taxon>Pleosporineae</taxon>
        <taxon>Pleosporaceae</taxon>
        <taxon>Alternaria</taxon>
        <taxon>Alternaria sect. Panax</taxon>
    </lineage>
</organism>
<accession>A0AAD4FBM1</accession>
<name>A0AAD4FBM1_9PLEO</name>
<evidence type="ECO:0000256" key="1">
    <source>
        <dbReference type="ARBA" id="ARBA00023002"/>
    </source>
</evidence>
<dbReference type="GO" id="GO:0016616">
    <property type="term" value="F:oxidoreductase activity, acting on the CH-OH group of donors, NAD or NADP as acceptor"/>
    <property type="evidence" value="ECO:0007669"/>
    <property type="project" value="TreeGrafter"/>
</dbReference>
<dbReference type="SUPFAM" id="SSF51735">
    <property type="entry name" value="NAD(P)-binding Rossmann-fold domains"/>
    <property type="match status" value="1"/>
</dbReference>
<comment type="caution">
    <text evidence="4">The sequence shown here is derived from an EMBL/GenBank/DDBJ whole genome shotgun (WGS) entry which is preliminary data.</text>
</comment>
<dbReference type="InterPro" id="IPR001509">
    <property type="entry name" value="Epimerase_deHydtase"/>
</dbReference>
<sequence length="350" mass="38060">MAVFNSPAIAPGSTILVTGSNGFVGAHVADQLLQQGYKVRGTVRDATKHQWLAELFSQKYGKDKFELITVKDMREPGAFDGAVLGVSGIAHVASVRSMDVTPDELIRTTVAGTLSCLEAAAKEPSVKRFVLTSSSAAVRSLQAYRGTDTVSVDEYDEQTLALSKNIPDALPPMHKFMIAYFASKVAAEQAFWEWVKNNKPHFSVNAVLPCTIYGSPLDVAHQGFPSTAKIPLQILDGDTDSIKHVQRFYYVHVEDVARLHVAGLIHPTTSGERIFAFAAQYSINEFFDIFAKVVPGYKNQEKLAGLDFPLAEIGPRGKAEALLKDMGRPGFVGLEETIISSVQTRISPSS</sequence>
<comment type="similarity">
    <text evidence="2">Belongs to the NAD(P)-dependent epimerase/dehydratase family. Dihydroflavonol-4-reductase subfamily.</text>
</comment>
<evidence type="ECO:0000259" key="3">
    <source>
        <dbReference type="Pfam" id="PF01370"/>
    </source>
</evidence>
<evidence type="ECO:0000313" key="5">
    <source>
        <dbReference type="Proteomes" id="UP001199106"/>
    </source>
</evidence>
<dbReference type="InterPro" id="IPR050425">
    <property type="entry name" value="NAD(P)_dehydrat-like"/>
</dbReference>
<dbReference type="Gene3D" id="3.40.50.720">
    <property type="entry name" value="NAD(P)-binding Rossmann-like Domain"/>
    <property type="match status" value="1"/>
</dbReference>
<proteinExistence type="inferred from homology"/>